<dbReference type="KEGG" id="tvs:TRAVEDRAFT_54073"/>
<dbReference type="GeneID" id="19417304"/>
<keyword evidence="3" id="KW-1185">Reference proteome</keyword>
<gene>
    <name evidence="2" type="ORF">TRAVEDRAFT_54073</name>
</gene>
<sequence>MTNKSRKTTKKGMRTSTEVAAAAPTHNNVPKTTEIWEAIGELPTPYSLPPAEPLPARRIPKNPIVAAASDTALSAKWGMADYEWLVDTGGSRRVTRTYAHAVRDKSSDGVLPRDDESASNSGGVALSDGLTTRTTHEAYKNTLQELDKEERPVGCPLEVTLRVKDGCVLHPVRPTSEPPVPTYEPPYELPVSDPIPTSSI</sequence>
<feature type="region of interest" description="Disordered" evidence="1">
    <location>
        <begin position="104"/>
        <end position="133"/>
    </location>
</feature>
<reference evidence="3" key="1">
    <citation type="journal article" date="2012" name="Science">
        <title>The Paleozoic origin of enzymatic lignin decomposition reconstructed from 31 fungal genomes.</title>
        <authorList>
            <person name="Floudas D."/>
            <person name="Binder M."/>
            <person name="Riley R."/>
            <person name="Barry K."/>
            <person name="Blanchette R.A."/>
            <person name="Henrissat B."/>
            <person name="Martinez A.T."/>
            <person name="Otillar R."/>
            <person name="Spatafora J.W."/>
            <person name="Yadav J.S."/>
            <person name="Aerts A."/>
            <person name="Benoit I."/>
            <person name="Boyd A."/>
            <person name="Carlson A."/>
            <person name="Copeland A."/>
            <person name="Coutinho P.M."/>
            <person name="de Vries R.P."/>
            <person name="Ferreira P."/>
            <person name="Findley K."/>
            <person name="Foster B."/>
            <person name="Gaskell J."/>
            <person name="Glotzer D."/>
            <person name="Gorecki P."/>
            <person name="Heitman J."/>
            <person name="Hesse C."/>
            <person name="Hori C."/>
            <person name="Igarashi K."/>
            <person name="Jurgens J.A."/>
            <person name="Kallen N."/>
            <person name="Kersten P."/>
            <person name="Kohler A."/>
            <person name="Kuees U."/>
            <person name="Kumar T.K.A."/>
            <person name="Kuo A."/>
            <person name="LaButti K."/>
            <person name="Larrondo L.F."/>
            <person name="Lindquist E."/>
            <person name="Ling A."/>
            <person name="Lombard V."/>
            <person name="Lucas S."/>
            <person name="Lundell T."/>
            <person name="Martin R."/>
            <person name="McLaughlin D.J."/>
            <person name="Morgenstern I."/>
            <person name="Morin E."/>
            <person name="Murat C."/>
            <person name="Nagy L.G."/>
            <person name="Nolan M."/>
            <person name="Ohm R.A."/>
            <person name="Patyshakuliyeva A."/>
            <person name="Rokas A."/>
            <person name="Ruiz-Duenas F.J."/>
            <person name="Sabat G."/>
            <person name="Salamov A."/>
            <person name="Samejima M."/>
            <person name="Schmutz J."/>
            <person name="Slot J.C."/>
            <person name="St John F."/>
            <person name="Stenlid J."/>
            <person name="Sun H."/>
            <person name="Sun S."/>
            <person name="Syed K."/>
            <person name="Tsang A."/>
            <person name="Wiebenga A."/>
            <person name="Young D."/>
            <person name="Pisabarro A."/>
            <person name="Eastwood D.C."/>
            <person name="Martin F."/>
            <person name="Cullen D."/>
            <person name="Grigoriev I.V."/>
            <person name="Hibbett D.S."/>
        </authorList>
    </citation>
    <scope>NUCLEOTIDE SEQUENCE [LARGE SCALE GENOMIC DNA]</scope>
    <source>
        <strain evidence="3">FP-101664</strain>
    </source>
</reference>
<feature type="region of interest" description="Disordered" evidence="1">
    <location>
        <begin position="1"/>
        <end position="29"/>
    </location>
</feature>
<evidence type="ECO:0000313" key="2">
    <source>
        <dbReference type="EMBL" id="EIW52098.1"/>
    </source>
</evidence>
<name>R7S7S9_TRAVS</name>
<dbReference type="EMBL" id="JH711797">
    <property type="protein sequence ID" value="EIW52098.1"/>
    <property type="molecule type" value="Genomic_DNA"/>
</dbReference>
<accession>R7S7S9</accession>
<evidence type="ECO:0000256" key="1">
    <source>
        <dbReference type="SAM" id="MobiDB-lite"/>
    </source>
</evidence>
<protein>
    <submittedName>
        <fullName evidence="2">Uncharacterized protein</fullName>
    </submittedName>
</protein>
<evidence type="ECO:0000313" key="3">
    <source>
        <dbReference type="Proteomes" id="UP000054317"/>
    </source>
</evidence>
<feature type="compositionally biased region" description="Basic residues" evidence="1">
    <location>
        <begin position="1"/>
        <end position="13"/>
    </location>
</feature>
<feature type="compositionally biased region" description="Basic and acidic residues" evidence="1">
    <location>
        <begin position="104"/>
        <end position="116"/>
    </location>
</feature>
<organism evidence="2 3">
    <name type="scientific">Trametes versicolor (strain FP-101664)</name>
    <name type="common">White-rot fungus</name>
    <name type="synonym">Coriolus versicolor</name>
    <dbReference type="NCBI Taxonomy" id="717944"/>
    <lineage>
        <taxon>Eukaryota</taxon>
        <taxon>Fungi</taxon>
        <taxon>Dikarya</taxon>
        <taxon>Basidiomycota</taxon>
        <taxon>Agaricomycotina</taxon>
        <taxon>Agaricomycetes</taxon>
        <taxon>Polyporales</taxon>
        <taxon>Polyporaceae</taxon>
        <taxon>Trametes</taxon>
    </lineage>
</organism>
<dbReference type="OrthoDB" id="2758610at2759"/>
<feature type="compositionally biased region" description="Pro residues" evidence="1">
    <location>
        <begin position="176"/>
        <end position="188"/>
    </location>
</feature>
<dbReference type="AlphaFoldDB" id="R7S7S9"/>
<proteinExistence type="predicted"/>
<feature type="region of interest" description="Disordered" evidence="1">
    <location>
        <begin position="169"/>
        <end position="200"/>
    </location>
</feature>
<dbReference type="RefSeq" id="XP_008045184.1">
    <property type="nucleotide sequence ID" value="XM_008046993.1"/>
</dbReference>
<dbReference type="Proteomes" id="UP000054317">
    <property type="component" value="Unassembled WGS sequence"/>
</dbReference>